<keyword evidence="3" id="KW-1185">Reference proteome</keyword>
<protein>
    <recommendedName>
        <fullName evidence="4">Sulfotransferase domain-containing protein</fullName>
    </recommendedName>
</protein>
<dbReference type="InParanoid" id="A0A1Z5JJL8"/>
<evidence type="ECO:0008006" key="4">
    <source>
        <dbReference type="Google" id="ProtNLM"/>
    </source>
</evidence>
<evidence type="ECO:0000313" key="3">
    <source>
        <dbReference type="Proteomes" id="UP000198406"/>
    </source>
</evidence>
<name>A0A1Z5JJL8_FISSO</name>
<keyword evidence="1" id="KW-0812">Transmembrane</keyword>
<proteinExistence type="predicted"/>
<keyword evidence="1" id="KW-0472">Membrane</keyword>
<organism evidence="2 3">
    <name type="scientific">Fistulifera solaris</name>
    <name type="common">Oleaginous diatom</name>
    <dbReference type="NCBI Taxonomy" id="1519565"/>
    <lineage>
        <taxon>Eukaryota</taxon>
        <taxon>Sar</taxon>
        <taxon>Stramenopiles</taxon>
        <taxon>Ochrophyta</taxon>
        <taxon>Bacillariophyta</taxon>
        <taxon>Bacillariophyceae</taxon>
        <taxon>Bacillariophycidae</taxon>
        <taxon>Naviculales</taxon>
        <taxon>Naviculaceae</taxon>
        <taxon>Fistulifera</taxon>
    </lineage>
</organism>
<feature type="transmembrane region" description="Helical" evidence="1">
    <location>
        <begin position="20"/>
        <end position="39"/>
    </location>
</feature>
<dbReference type="OrthoDB" id="34984at2759"/>
<dbReference type="InterPro" id="IPR027417">
    <property type="entry name" value="P-loop_NTPase"/>
</dbReference>
<dbReference type="AlphaFoldDB" id="A0A1Z5JJL8"/>
<dbReference type="EMBL" id="BDSP01000076">
    <property type="protein sequence ID" value="GAX14184.1"/>
    <property type="molecule type" value="Genomic_DNA"/>
</dbReference>
<dbReference type="Proteomes" id="UP000198406">
    <property type="component" value="Unassembled WGS sequence"/>
</dbReference>
<comment type="caution">
    <text evidence="2">The sequence shown here is derived from an EMBL/GenBank/DDBJ whole genome shotgun (WGS) entry which is preliminary data.</text>
</comment>
<evidence type="ECO:0000256" key="1">
    <source>
        <dbReference type="SAM" id="Phobius"/>
    </source>
</evidence>
<evidence type="ECO:0000313" key="2">
    <source>
        <dbReference type="EMBL" id="GAX14184.1"/>
    </source>
</evidence>
<keyword evidence="1" id="KW-1133">Transmembrane helix</keyword>
<sequence>MTRSGRLPRLSRLDTFKGLLLVSVLAVIGISVITTTKLLPDTNELVIDPPEIMAEIVSDIRDPKICKELKTWRDIQQCVPSHLVRRLSANCSNSEIETWDEVQRCLTGRFLPSYNETTNKRAFKVHVVGERHSGTKWITTEMQNCFYFAPESKPFIGRIERDFVRSKHFFQSLRYGRDYSRSIVVVIVRNPVDWVVAMSQVPYHSPNHVANMTSETITPLPWNEFVSKPWTMPRPDGEKGLLKRMETETWLKTKAICQTNFHFEEVIPCRPKTMINDIPLGMRRAMFPVYELKRDGSGNAYSNILELRADKIANHVLQLSLLFRLGGFVLVRYEDLLQKGTQHLMEQVAQIAGLPGRLPRKCKPAEPQPNRLQQRSVPPGLKEWVEANVDVRSEQLLGYR</sequence>
<gene>
    <name evidence="2" type="ORF">FisN_20Hh194</name>
</gene>
<dbReference type="SUPFAM" id="SSF52540">
    <property type="entry name" value="P-loop containing nucleoside triphosphate hydrolases"/>
    <property type="match status" value="1"/>
</dbReference>
<accession>A0A1Z5JJL8</accession>
<reference evidence="2 3" key="1">
    <citation type="journal article" date="2015" name="Plant Cell">
        <title>Oil accumulation by the oleaginous diatom Fistulifera solaris as revealed by the genome and transcriptome.</title>
        <authorList>
            <person name="Tanaka T."/>
            <person name="Maeda Y."/>
            <person name="Veluchamy A."/>
            <person name="Tanaka M."/>
            <person name="Abida H."/>
            <person name="Marechal E."/>
            <person name="Bowler C."/>
            <person name="Muto M."/>
            <person name="Sunaga Y."/>
            <person name="Tanaka M."/>
            <person name="Yoshino T."/>
            <person name="Taniguchi T."/>
            <person name="Fukuda Y."/>
            <person name="Nemoto M."/>
            <person name="Matsumoto M."/>
            <person name="Wong P.S."/>
            <person name="Aburatani S."/>
            <person name="Fujibuchi W."/>
        </authorList>
    </citation>
    <scope>NUCLEOTIDE SEQUENCE [LARGE SCALE GENOMIC DNA]</scope>
    <source>
        <strain evidence="2 3">JPCC DA0580</strain>
    </source>
</reference>